<dbReference type="PANTHER" id="PTHR34220">
    <property type="entry name" value="SENSOR HISTIDINE KINASE YPDA"/>
    <property type="match status" value="1"/>
</dbReference>
<reference evidence="16" key="1">
    <citation type="journal article" date="2015" name="Genom Data">
        <title>Draft genome sequences of Phytophthora kernoviae and Phytophthora ramorum lineage EU2 from Scotland.</title>
        <authorList>
            <person name="Sambles C."/>
            <person name="Schlenzig A."/>
            <person name="O'Neill P."/>
            <person name="Grant M."/>
            <person name="Studholme D.J."/>
        </authorList>
    </citation>
    <scope>NUCLEOTIDE SEQUENCE</scope>
    <source>
        <strain evidence="16">00238/432</strain>
    </source>
</reference>
<feature type="transmembrane region" description="Helical" evidence="14">
    <location>
        <begin position="438"/>
        <end position="458"/>
    </location>
</feature>
<comment type="subcellular location">
    <subcellularLocation>
        <location evidence="2">Cell membrane</location>
        <topology evidence="2">Multi-pass membrane protein</topology>
    </subcellularLocation>
</comment>
<dbReference type="InterPro" id="IPR050640">
    <property type="entry name" value="Bact_2-comp_sensor_kinase"/>
</dbReference>
<dbReference type="Gene3D" id="1.20.1250.20">
    <property type="entry name" value="MFS general substrate transporter like domains"/>
    <property type="match status" value="2"/>
</dbReference>
<dbReference type="Proteomes" id="UP000702964">
    <property type="component" value="Unassembled WGS sequence"/>
</dbReference>
<evidence type="ECO:0000256" key="13">
    <source>
        <dbReference type="ARBA" id="ARBA00023136"/>
    </source>
</evidence>
<organism evidence="16 17">
    <name type="scientific">Phytophthora kernoviae 00238/432</name>
    <dbReference type="NCBI Taxonomy" id="1284355"/>
    <lineage>
        <taxon>Eukaryota</taxon>
        <taxon>Sar</taxon>
        <taxon>Stramenopiles</taxon>
        <taxon>Oomycota</taxon>
        <taxon>Peronosporomycetes</taxon>
        <taxon>Peronosporales</taxon>
        <taxon>Peronosporaceae</taxon>
        <taxon>Phytophthora</taxon>
    </lineage>
</organism>
<evidence type="ECO:0000256" key="6">
    <source>
        <dbReference type="ARBA" id="ARBA00022679"/>
    </source>
</evidence>
<dbReference type="Pfam" id="PF06580">
    <property type="entry name" value="His_kinase"/>
    <property type="match status" value="1"/>
</dbReference>
<feature type="transmembrane region" description="Helical" evidence="14">
    <location>
        <begin position="6"/>
        <end position="23"/>
    </location>
</feature>
<comment type="caution">
    <text evidence="16">The sequence shown here is derived from an EMBL/GenBank/DDBJ whole genome shotgun (WGS) entry which is preliminary data.</text>
</comment>
<keyword evidence="10" id="KW-0067">ATP-binding</keyword>
<sequence>MDGITAIPCLITSILAGLVSGYIHKYTPKSKRWMVGIAAGMICEALTMLLILLYSYPDPLGADIVSKIALPMILGEMNIGLIVLLVQSVEGEKEMIAARQAKLALEIANKTLPYFRSIDEDSLRKICRIIQEDIQADAVAITDTRNVLAYVGFGEERYHIGNEIISEMTKKTISSGEITISNDVIDEKTPDIHSLLIIPLKERGEVTGALKIYYRKAYKITYPLQTMAVGLSQIISTQMEVSRVEEIKAAANKAELRALQTTIHPHFLFNALNAIASSIRTKPDRAPYKEHAAEAFELEAFDYILKPYDEKRIAAMLNKLETAFRRDHKQENRERGSDDGLANHAAQVNDEWSASTMQARESNAQTGRRINLLRNDNIIVTDTADIYYAEAQEKVTKVYTKNGRLQERWGLRRLIRVAGVVLGLGLVLSSQVSSLTLLYILAGFVVGFADGTAYITSLSNLIKWFPERKGLISGISVGAFGTGSLLFKYVNSALIGAVGPAQAFMYWGIIVLVLIVGGSFLIREAVVREQAPASSTEGAKQQEVRHDYTVKEMLRTKEAYMLFVIFFTACMSGLYLIGIVKDIGVQLAGLNVATAANAVAMVAIFNTAGRIILGALSDKVGRMKVIAGALLVTAVAVMTLSLVPLSFGIFFACVAAIAFCFGGNITVFPAIVADYFGLKNQSKNYGVIYQGFGLGALAGSFISALLGGFHLTFIVIAVLCAVSLLLALIITPPGQGRRTRQREQQMNLNPSSRAS</sequence>
<evidence type="ECO:0000256" key="3">
    <source>
        <dbReference type="ARBA" id="ARBA00012438"/>
    </source>
</evidence>
<dbReference type="InterPro" id="IPR011620">
    <property type="entry name" value="Sig_transdc_His_kinase_LytS_TM"/>
</dbReference>
<evidence type="ECO:0000313" key="16">
    <source>
        <dbReference type="EMBL" id="KAF4325210.1"/>
    </source>
</evidence>
<evidence type="ECO:0000256" key="7">
    <source>
        <dbReference type="ARBA" id="ARBA00022692"/>
    </source>
</evidence>
<evidence type="ECO:0000256" key="8">
    <source>
        <dbReference type="ARBA" id="ARBA00022741"/>
    </source>
</evidence>
<feature type="transmembrane region" description="Helical" evidence="14">
    <location>
        <begin position="470"/>
        <end position="491"/>
    </location>
</feature>
<feature type="transmembrane region" description="Helical" evidence="14">
    <location>
        <begin position="559"/>
        <end position="580"/>
    </location>
</feature>
<evidence type="ECO:0000256" key="11">
    <source>
        <dbReference type="ARBA" id="ARBA00022989"/>
    </source>
</evidence>
<dbReference type="GO" id="GO:0022857">
    <property type="term" value="F:transmembrane transporter activity"/>
    <property type="evidence" value="ECO:0007669"/>
    <property type="project" value="InterPro"/>
</dbReference>
<feature type="transmembrane region" description="Helical" evidence="14">
    <location>
        <begin position="68"/>
        <end position="86"/>
    </location>
</feature>
<reference evidence="16" key="2">
    <citation type="submission" date="2020-02" db="EMBL/GenBank/DDBJ databases">
        <authorList>
            <person name="Studholme D.J."/>
        </authorList>
    </citation>
    <scope>NUCLEOTIDE SEQUENCE</scope>
    <source>
        <strain evidence="16">00238/432</strain>
    </source>
</reference>
<dbReference type="GO" id="GO:0005524">
    <property type="term" value="F:ATP binding"/>
    <property type="evidence" value="ECO:0007669"/>
    <property type="project" value="UniProtKB-KW"/>
</dbReference>
<keyword evidence="12" id="KW-0902">Two-component regulatory system</keyword>
<evidence type="ECO:0000256" key="1">
    <source>
        <dbReference type="ARBA" id="ARBA00000085"/>
    </source>
</evidence>
<dbReference type="FunFam" id="1.20.1250.20:FF:000166">
    <property type="entry name" value="Inner membrane protein YhjX"/>
    <property type="match status" value="1"/>
</dbReference>
<protein>
    <recommendedName>
        <fullName evidence="3">histidine kinase</fullName>
        <ecNumber evidence="3">2.7.13.3</ecNumber>
    </recommendedName>
</protein>
<feature type="transmembrane region" description="Helical" evidence="14">
    <location>
        <begin position="592"/>
        <end position="613"/>
    </location>
</feature>
<dbReference type="InterPro" id="IPR036259">
    <property type="entry name" value="MFS_trans_sf"/>
</dbReference>
<dbReference type="GO" id="GO:0005886">
    <property type="term" value="C:plasma membrane"/>
    <property type="evidence" value="ECO:0007669"/>
    <property type="project" value="UniProtKB-SubCell"/>
</dbReference>
<feature type="transmembrane region" description="Helical" evidence="14">
    <location>
        <begin position="685"/>
        <end position="705"/>
    </location>
</feature>
<keyword evidence="9" id="KW-0418">Kinase</keyword>
<dbReference type="AlphaFoldDB" id="A0A8J4SIV2"/>
<evidence type="ECO:0000313" key="17">
    <source>
        <dbReference type="Proteomes" id="UP000702964"/>
    </source>
</evidence>
<feature type="transmembrane region" description="Helical" evidence="14">
    <location>
        <begin position="503"/>
        <end position="522"/>
    </location>
</feature>
<feature type="transmembrane region" description="Helical" evidence="14">
    <location>
        <begin position="711"/>
        <end position="730"/>
    </location>
</feature>
<gene>
    <name evidence="16" type="ORF">G195_001333</name>
</gene>
<name>A0A8J4SIV2_9STRA</name>
<keyword evidence="13 14" id="KW-0472">Membrane</keyword>
<keyword evidence="4" id="KW-1003">Cell membrane</keyword>
<dbReference type="PROSITE" id="PS50850">
    <property type="entry name" value="MFS"/>
    <property type="match status" value="1"/>
</dbReference>
<proteinExistence type="predicted"/>
<dbReference type="Pfam" id="PF07690">
    <property type="entry name" value="MFS_1"/>
    <property type="match status" value="1"/>
</dbReference>
<evidence type="ECO:0000256" key="2">
    <source>
        <dbReference type="ARBA" id="ARBA00004651"/>
    </source>
</evidence>
<accession>A0A8J4SIV2</accession>
<dbReference type="GO" id="GO:0071555">
    <property type="term" value="P:cell wall organization"/>
    <property type="evidence" value="ECO:0007669"/>
    <property type="project" value="InterPro"/>
</dbReference>
<dbReference type="InterPro" id="IPR029016">
    <property type="entry name" value="GAF-like_dom_sf"/>
</dbReference>
<keyword evidence="6" id="KW-0808">Transferase</keyword>
<dbReference type="SUPFAM" id="SSF55781">
    <property type="entry name" value="GAF domain-like"/>
    <property type="match status" value="1"/>
</dbReference>
<feature type="transmembrane region" description="Helical" evidence="14">
    <location>
        <begin position="649"/>
        <end position="673"/>
    </location>
</feature>
<dbReference type="EC" id="2.7.13.3" evidence="3"/>
<feature type="domain" description="Major facilitator superfamily (MFS) profile" evidence="15">
    <location>
        <begin position="295"/>
        <end position="735"/>
    </location>
</feature>
<dbReference type="Pfam" id="PF07694">
    <property type="entry name" value="5TM-5TMR_LYT"/>
    <property type="match status" value="1"/>
</dbReference>
<keyword evidence="5" id="KW-0597">Phosphoprotein</keyword>
<evidence type="ECO:0000256" key="9">
    <source>
        <dbReference type="ARBA" id="ARBA00022777"/>
    </source>
</evidence>
<keyword evidence="7 14" id="KW-0812">Transmembrane</keyword>
<dbReference type="Gene3D" id="3.30.450.40">
    <property type="match status" value="1"/>
</dbReference>
<evidence type="ECO:0000256" key="10">
    <source>
        <dbReference type="ARBA" id="ARBA00022840"/>
    </source>
</evidence>
<evidence type="ECO:0000256" key="14">
    <source>
        <dbReference type="SAM" id="Phobius"/>
    </source>
</evidence>
<feature type="transmembrane region" description="Helical" evidence="14">
    <location>
        <begin position="625"/>
        <end position="643"/>
    </location>
</feature>
<feature type="transmembrane region" description="Helical" evidence="14">
    <location>
        <begin position="35"/>
        <end position="56"/>
    </location>
</feature>
<dbReference type="GO" id="GO:0000155">
    <property type="term" value="F:phosphorelay sensor kinase activity"/>
    <property type="evidence" value="ECO:0007669"/>
    <property type="project" value="InterPro"/>
</dbReference>
<evidence type="ECO:0000256" key="4">
    <source>
        <dbReference type="ARBA" id="ARBA00022475"/>
    </source>
</evidence>
<dbReference type="InterPro" id="IPR011701">
    <property type="entry name" value="MFS"/>
</dbReference>
<dbReference type="SUPFAM" id="SSF103473">
    <property type="entry name" value="MFS general substrate transporter"/>
    <property type="match status" value="1"/>
</dbReference>
<dbReference type="InterPro" id="IPR010559">
    <property type="entry name" value="Sig_transdc_His_kin_internal"/>
</dbReference>
<dbReference type="InterPro" id="IPR020846">
    <property type="entry name" value="MFS_dom"/>
</dbReference>
<keyword evidence="11 14" id="KW-1133">Transmembrane helix</keyword>
<dbReference type="CDD" id="cd17353">
    <property type="entry name" value="MFS_OFA_like"/>
    <property type="match status" value="1"/>
</dbReference>
<feature type="transmembrane region" description="Helical" evidence="14">
    <location>
        <begin position="414"/>
        <end position="432"/>
    </location>
</feature>
<comment type="catalytic activity">
    <reaction evidence="1">
        <text>ATP + protein L-histidine = ADP + protein N-phospho-L-histidine.</text>
        <dbReference type="EC" id="2.7.13.3"/>
    </reaction>
</comment>
<evidence type="ECO:0000259" key="15">
    <source>
        <dbReference type="PROSITE" id="PS50850"/>
    </source>
</evidence>
<dbReference type="EMBL" id="AOFI03000007">
    <property type="protein sequence ID" value="KAF4325210.1"/>
    <property type="molecule type" value="Genomic_DNA"/>
</dbReference>
<dbReference type="PANTHER" id="PTHR34220:SF7">
    <property type="entry name" value="SENSOR HISTIDINE KINASE YPDA"/>
    <property type="match status" value="1"/>
</dbReference>
<keyword evidence="8" id="KW-0547">Nucleotide-binding</keyword>
<evidence type="ECO:0000256" key="5">
    <source>
        <dbReference type="ARBA" id="ARBA00022553"/>
    </source>
</evidence>
<evidence type="ECO:0000256" key="12">
    <source>
        <dbReference type="ARBA" id="ARBA00023012"/>
    </source>
</evidence>